<name>A0A2K1XBN1_POPTR</name>
<reference evidence="1 2" key="1">
    <citation type="journal article" date="2006" name="Science">
        <title>The genome of black cottonwood, Populus trichocarpa (Torr. &amp; Gray).</title>
        <authorList>
            <person name="Tuskan G.A."/>
            <person name="Difazio S."/>
            <person name="Jansson S."/>
            <person name="Bohlmann J."/>
            <person name="Grigoriev I."/>
            <person name="Hellsten U."/>
            <person name="Putnam N."/>
            <person name="Ralph S."/>
            <person name="Rombauts S."/>
            <person name="Salamov A."/>
            <person name="Schein J."/>
            <person name="Sterck L."/>
            <person name="Aerts A."/>
            <person name="Bhalerao R.R."/>
            <person name="Bhalerao R.P."/>
            <person name="Blaudez D."/>
            <person name="Boerjan W."/>
            <person name="Brun A."/>
            <person name="Brunner A."/>
            <person name="Busov V."/>
            <person name="Campbell M."/>
            <person name="Carlson J."/>
            <person name="Chalot M."/>
            <person name="Chapman J."/>
            <person name="Chen G.L."/>
            <person name="Cooper D."/>
            <person name="Coutinho P.M."/>
            <person name="Couturier J."/>
            <person name="Covert S."/>
            <person name="Cronk Q."/>
            <person name="Cunningham R."/>
            <person name="Davis J."/>
            <person name="Degroeve S."/>
            <person name="Dejardin A."/>
            <person name="Depamphilis C."/>
            <person name="Detter J."/>
            <person name="Dirks B."/>
            <person name="Dubchak I."/>
            <person name="Duplessis S."/>
            <person name="Ehlting J."/>
            <person name="Ellis B."/>
            <person name="Gendler K."/>
            <person name="Goodstein D."/>
            <person name="Gribskov M."/>
            <person name="Grimwood J."/>
            <person name="Groover A."/>
            <person name="Gunter L."/>
            <person name="Hamberger B."/>
            <person name="Heinze B."/>
            <person name="Helariutta Y."/>
            <person name="Henrissat B."/>
            <person name="Holligan D."/>
            <person name="Holt R."/>
            <person name="Huang W."/>
            <person name="Islam-Faridi N."/>
            <person name="Jones S."/>
            <person name="Jones-Rhoades M."/>
            <person name="Jorgensen R."/>
            <person name="Joshi C."/>
            <person name="Kangasjarvi J."/>
            <person name="Karlsson J."/>
            <person name="Kelleher C."/>
            <person name="Kirkpatrick R."/>
            <person name="Kirst M."/>
            <person name="Kohler A."/>
            <person name="Kalluri U."/>
            <person name="Larimer F."/>
            <person name="Leebens-Mack J."/>
            <person name="Leple J.C."/>
            <person name="Locascio P."/>
            <person name="Lou Y."/>
            <person name="Lucas S."/>
            <person name="Martin F."/>
            <person name="Montanini B."/>
            <person name="Napoli C."/>
            <person name="Nelson D.R."/>
            <person name="Nelson C."/>
            <person name="Nieminen K."/>
            <person name="Nilsson O."/>
            <person name="Pereda V."/>
            <person name="Peter G."/>
            <person name="Philippe R."/>
            <person name="Pilate G."/>
            <person name="Poliakov A."/>
            <person name="Razumovskaya J."/>
            <person name="Richardson P."/>
            <person name="Rinaldi C."/>
            <person name="Ritland K."/>
            <person name="Rouze P."/>
            <person name="Ryaboy D."/>
            <person name="Schmutz J."/>
            <person name="Schrader J."/>
            <person name="Segerman B."/>
            <person name="Shin H."/>
            <person name="Siddiqui A."/>
            <person name="Sterky F."/>
            <person name="Terry A."/>
            <person name="Tsai C.J."/>
            <person name="Uberbacher E."/>
            <person name="Unneberg P."/>
            <person name="Vahala J."/>
            <person name="Wall K."/>
            <person name="Wessler S."/>
            <person name="Yang G."/>
            <person name="Yin T."/>
            <person name="Douglas C."/>
            <person name="Marra M."/>
            <person name="Sandberg G."/>
            <person name="Van de Peer Y."/>
            <person name="Rokhsar D."/>
        </authorList>
    </citation>
    <scope>NUCLEOTIDE SEQUENCE [LARGE SCALE GENOMIC DNA]</scope>
    <source>
        <strain evidence="2">cv. Nisqually</strain>
    </source>
</reference>
<dbReference type="AlphaFoldDB" id="A0A2K1XBN1"/>
<dbReference type="InParanoid" id="A0A2K1XBN1"/>
<evidence type="ECO:0000313" key="1">
    <source>
        <dbReference type="EMBL" id="PNS98187.1"/>
    </source>
</evidence>
<keyword evidence="2" id="KW-1185">Reference proteome</keyword>
<proteinExistence type="predicted"/>
<protein>
    <submittedName>
        <fullName evidence="1">Uncharacterized protein</fullName>
    </submittedName>
</protein>
<evidence type="ECO:0000313" key="2">
    <source>
        <dbReference type="Proteomes" id="UP000006729"/>
    </source>
</evidence>
<sequence>MMLNLSICCATDTVLGAHHLGVYGIPKPCSIHLGGSQESEFPVCSCATRVKVGQGDENPVIYHYVS</sequence>
<dbReference type="EMBL" id="CM009305">
    <property type="protein sequence ID" value="PNS98187.1"/>
    <property type="molecule type" value="Genomic_DNA"/>
</dbReference>
<dbReference type="Proteomes" id="UP000006729">
    <property type="component" value="Chromosome 16"/>
</dbReference>
<gene>
    <name evidence="1" type="ORF">POPTR_016G064400</name>
</gene>
<organism evidence="1 2">
    <name type="scientific">Populus trichocarpa</name>
    <name type="common">Western balsam poplar</name>
    <name type="synonym">Populus balsamifera subsp. trichocarpa</name>
    <dbReference type="NCBI Taxonomy" id="3694"/>
    <lineage>
        <taxon>Eukaryota</taxon>
        <taxon>Viridiplantae</taxon>
        <taxon>Streptophyta</taxon>
        <taxon>Embryophyta</taxon>
        <taxon>Tracheophyta</taxon>
        <taxon>Spermatophyta</taxon>
        <taxon>Magnoliopsida</taxon>
        <taxon>eudicotyledons</taxon>
        <taxon>Gunneridae</taxon>
        <taxon>Pentapetalae</taxon>
        <taxon>rosids</taxon>
        <taxon>fabids</taxon>
        <taxon>Malpighiales</taxon>
        <taxon>Salicaceae</taxon>
        <taxon>Saliceae</taxon>
        <taxon>Populus</taxon>
    </lineage>
</organism>
<accession>A0A2K1XBN1</accession>